<dbReference type="Proteomes" id="UP001258017">
    <property type="component" value="Unassembled WGS sequence"/>
</dbReference>
<accession>A0AAD9VQP7</accession>
<feature type="transmembrane region" description="Helical" evidence="1">
    <location>
        <begin position="176"/>
        <end position="197"/>
    </location>
</feature>
<feature type="transmembrane region" description="Helical" evidence="1">
    <location>
        <begin position="38"/>
        <end position="62"/>
    </location>
</feature>
<dbReference type="EMBL" id="JAIFRP010000030">
    <property type="protein sequence ID" value="KAK2583488.1"/>
    <property type="molecule type" value="Genomic_DNA"/>
</dbReference>
<keyword evidence="3" id="KW-1185">Reference proteome</keyword>
<keyword evidence="1" id="KW-1133">Transmembrane helix</keyword>
<evidence type="ECO:0000313" key="2">
    <source>
        <dbReference type="EMBL" id="KAK2583488.1"/>
    </source>
</evidence>
<keyword evidence="1" id="KW-0812">Transmembrane</keyword>
<keyword evidence="1" id="KW-0472">Membrane</keyword>
<comment type="caution">
    <text evidence="2">The sequence shown here is derived from an EMBL/GenBank/DDBJ whole genome shotgun (WGS) entry which is preliminary data.</text>
</comment>
<reference evidence="2" key="1">
    <citation type="submission" date="2021-08" db="EMBL/GenBank/DDBJ databases">
        <authorList>
            <person name="Misof B."/>
            <person name="Oliver O."/>
            <person name="Podsiadlowski L."/>
            <person name="Donath A."/>
            <person name="Peters R."/>
            <person name="Mayer C."/>
            <person name="Rust J."/>
            <person name="Gunkel S."/>
            <person name="Lesny P."/>
            <person name="Martin S."/>
            <person name="Oeyen J.P."/>
            <person name="Petersen M."/>
            <person name="Panagiotis P."/>
            <person name="Wilbrandt J."/>
            <person name="Tanja T."/>
        </authorList>
    </citation>
    <scope>NUCLEOTIDE SEQUENCE</scope>
    <source>
        <strain evidence="2">GBR_01_08_01A</strain>
        <tissue evidence="2">Thorax + abdomen</tissue>
    </source>
</reference>
<sequence length="226" mass="26328">MILEATLPCAYLLLTCGSSIYALYKHSYNEHSTLLSHFIFAFIGFTTLGIRSLHSVTFKLFFKSYTLDLSMIETEEMENRIKINVFDQILNHTSRTSLICSLFFHHGHYLLGINALTNFFICNLIHCQTLMSQDQNETISIYLFYERSLFNGVSEIFMFLELLTTSYVMWLNNNNYGFIASFYYAITTALFPTEGFYQGWTIYRAVNNYITMAYVILMTEALKQLQ</sequence>
<proteinExistence type="predicted"/>
<evidence type="ECO:0000313" key="3">
    <source>
        <dbReference type="Proteomes" id="UP001258017"/>
    </source>
</evidence>
<evidence type="ECO:0000256" key="1">
    <source>
        <dbReference type="SAM" id="Phobius"/>
    </source>
</evidence>
<reference evidence="2" key="2">
    <citation type="journal article" date="2023" name="Commun. Biol.">
        <title>Intrasexual cuticular hydrocarbon dimorphism in a wasp sheds light on hydrocarbon biosynthesis genes in Hymenoptera.</title>
        <authorList>
            <person name="Moris V.C."/>
            <person name="Podsiadlowski L."/>
            <person name="Martin S."/>
            <person name="Oeyen J.P."/>
            <person name="Donath A."/>
            <person name="Petersen M."/>
            <person name="Wilbrandt J."/>
            <person name="Misof B."/>
            <person name="Liedtke D."/>
            <person name="Thamm M."/>
            <person name="Scheiner R."/>
            <person name="Schmitt T."/>
            <person name="Niehuis O."/>
        </authorList>
    </citation>
    <scope>NUCLEOTIDE SEQUENCE</scope>
    <source>
        <strain evidence="2">GBR_01_08_01A</strain>
    </source>
</reference>
<gene>
    <name evidence="2" type="ORF">KPH14_009452</name>
</gene>
<organism evidence="2 3">
    <name type="scientific">Odynerus spinipes</name>
    <dbReference type="NCBI Taxonomy" id="1348599"/>
    <lineage>
        <taxon>Eukaryota</taxon>
        <taxon>Metazoa</taxon>
        <taxon>Ecdysozoa</taxon>
        <taxon>Arthropoda</taxon>
        <taxon>Hexapoda</taxon>
        <taxon>Insecta</taxon>
        <taxon>Pterygota</taxon>
        <taxon>Neoptera</taxon>
        <taxon>Endopterygota</taxon>
        <taxon>Hymenoptera</taxon>
        <taxon>Apocrita</taxon>
        <taxon>Aculeata</taxon>
        <taxon>Vespoidea</taxon>
        <taxon>Vespidae</taxon>
        <taxon>Eumeninae</taxon>
        <taxon>Odynerus</taxon>
    </lineage>
</organism>
<dbReference type="AlphaFoldDB" id="A0AAD9VQP7"/>
<name>A0AAD9VQP7_9HYME</name>
<feature type="transmembrane region" description="Helical" evidence="1">
    <location>
        <begin position="149"/>
        <end position="170"/>
    </location>
</feature>
<protein>
    <submittedName>
        <fullName evidence="2">Uncharacterized protein</fullName>
    </submittedName>
</protein>